<dbReference type="PANTHER" id="PTHR30244">
    <property type="entry name" value="TRANSAMINASE"/>
    <property type="match status" value="1"/>
</dbReference>
<dbReference type="EMBL" id="QKWW01000017">
    <property type="protein sequence ID" value="PZT56622.1"/>
    <property type="molecule type" value="Genomic_DNA"/>
</dbReference>
<dbReference type="Gene3D" id="3.40.640.10">
    <property type="entry name" value="Type I PLP-dependent aspartate aminotransferase-like (Major domain)"/>
    <property type="match status" value="1"/>
</dbReference>
<comment type="caution">
    <text evidence="2">The sequence shown here is derived from an EMBL/GenBank/DDBJ whole genome shotgun (WGS) entry which is preliminary data.</text>
</comment>
<proteinExistence type="inferred from homology"/>
<dbReference type="Pfam" id="PF01041">
    <property type="entry name" value="DegT_DnrJ_EryC1"/>
    <property type="match status" value="1"/>
</dbReference>
<reference evidence="2 3" key="1">
    <citation type="submission" date="2018-06" db="EMBL/GenBank/DDBJ databases">
        <title>Isolation of heavy metals resistant Paenibacillus silvae NC2 from Gold-Copper mine in ZiJin, China.</title>
        <authorList>
            <person name="Xu J."/>
            <person name="Mazhar H.S."/>
            <person name="Rensing C."/>
        </authorList>
    </citation>
    <scope>NUCLEOTIDE SEQUENCE [LARGE SCALE GENOMIC DNA]</scope>
    <source>
        <strain evidence="2 3">NC2</strain>
    </source>
</reference>
<dbReference type="InterPro" id="IPR000653">
    <property type="entry name" value="DegT/StrS_aminotransferase"/>
</dbReference>
<gene>
    <name evidence="2" type="ORF">DN757_06160</name>
</gene>
<dbReference type="AlphaFoldDB" id="A0A2W6NL62"/>
<name>A0A2W6NL62_9BACL</name>
<dbReference type="GO" id="GO:0000271">
    <property type="term" value="P:polysaccharide biosynthetic process"/>
    <property type="evidence" value="ECO:0007669"/>
    <property type="project" value="TreeGrafter"/>
</dbReference>
<accession>A0A2W6NL62</accession>
<protein>
    <recommendedName>
        <fullName evidence="4">DegT/DnrJ/EryC1/StrS aminotransferase family protein</fullName>
    </recommendedName>
</protein>
<sequence length="415" mass="48154">MNTDFTPPNNIKYVLYPSEYRYDSLCYSGMSNLKGNSNEVFSGLRDRIATVFDIRNPSQIYLFDSASSAITALLTILKNQHNIECVYMPSYSCTELADSVISAGLTFNVYDITDDFRPELEFVRSLIGVQRAAFLIPALFGSRSIPSELMDVLHQLKMPVIFDEAQSFPMAPQYRGTTPRAFFSVISFGKSKPLSSIGGGALIVHQPEMNTMFTTYSEDELQHQESWFPYFRAVTRRQLSKYSWLRKVNGLQYRYADLAALHRAQQIRQRKPRGITLLQAQMALRRLQFFLKQMERQKVHVPGLLDALESTFGKQTLRFVLARDQQCLLPIRIPNHKRKKIGAYLAQKGVQTTFYYYPLHNIERYKERFQLHDCFNADRVFSEILLLPIHTDTPPRHIKKLERFIRQYDEYSTDA</sequence>
<dbReference type="Proteomes" id="UP000249204">
    <property type="component" value="Unassembled WGS sequence"/>
</dbReference>
<comment type="similarity">
    <text evidence="1">Belongs to the DegT/DnrJ/EryC1 family.</text>
</comment>
<dbReference type="InterPro" id="IPR015424">
    <property type="entry name" value="PyrdxlP-dep_Trfase"/>
</dbReference>
<dbReference type="GO" id="GO:0030170">
    <property type="term" value="F:pyridoxal phosphate binding"/>
    <property type="evidence" value="ECO:0007669"/>
    <property type="project" value="TreeGrafter"/>
</dbReference>
<evidence type="ECO:0008006" key="4">
    <source>
        <dbReference type="Google" id="ProtNLM"/>
    </source>
</evidence>
<dbReference type="SUPFAM" id="SSF53383">
    <property type="entry name" value="PLP-dependent transferases"/>
    <property type="match status" value="1"/>
</dbReference>
<evidence type="ECO:0000256" key="1">
    <source>
        <dbReference type="RuleBase" id="RU004508"/>
    </source>
</evidence>
<keyword evidence="1" id="KW-0663">Pyridoxal phosphate</keyword>
<evidence type="ECO:0000313" key="3">
    <source>
        <dbReference type="Proteomes" id="UP000249204"/>
    </source>
</evidence>
<dbReference type="GO" id="GO:0008483">
    <property type="term" value="F:transaminase activity"/>
    <property type="evidence" value="ECO:0007669"/>
    <property type="project" value="TreeGrafter"/>
</dbReference>
<dbReference type="PANTHER" id="PTHR30244:SF34">
    <property type="entry name" value="DTDP-4-AMINO-4,6-DIDEOXYGALACTOSE TRANSAMINASE"/>
    <property type="match status" value="1"/>
</dbReference>
<dbReference type="Gene3D" id="3.90.1150.10">
    <property type="entry name" value="Aspartate Aminotransferase, domain 1"/>
    <property type="match status" value="1"/>
</dbReference>
<dbReference type="InterPro" id="IPR015422">
    <property type="entry name" value="PyrdxlP-dep_Trfase_small"/>
</dbReference>
<evidence type="ECO:0000313" key="2">
    <source>
        <dbReference type="EMBL" id="PZT56622.1"/>
    </source>
</evidence>
<dbReference type="RefSeq" id="WP_111269395.1">
    <property type="nucleotide sequence ID" value="NZ_QKWW01000017.1"/>
</dbReference>
<dbReference type="InterPro" id="IPR015421">
    <property type="entry name" value="PyrdxlP-dep_Trfase_major"/>
</dbReference>
<organism evidence="2 3">
    <name type="scientific">Paenibacillus silvae</name>
    <dbReference type="NCBI Taxonomy" id="1325358"/>
    <lineage>
        <taxon>Bacteria</taxon>
        <taxon>Bacillati</taxon>
        <taxon>Bacillota</taxon>
        <taxon>Bacilli</taxon>
        <taxon>Bacillales</taxon>
        <taxon>Paenibacillaceae</taxon>
        <taxon>Paenibacillus</taxon>
    </lineage>
</organism>